<dbReference type="EMBL" id="CAAHFG010000001">
    <property type="protein sequence ID" value="VGO12546.1"/>
    <property type="molecule type" value="Genomic_DNA"/>
</dbReference>
<dbReference type="Pfam" id="PF00884">
    <property type="entry name" value="Sulfatase"/>
    <property type="match status" value="1"/>
</dbReference>
<dbReference type="CDD" id="cd16031">
    <property type="entry name" value="G6S_like"/>
    <property type="match status" value="1"/>
</dbReference>
<protein>
    <submittedName>
        <fullName evidence="4">Arylsulfatase</fullName>
    </submittedName>
</protein>
<accession>A0A6C2TZD7</accession>
<evidence type="ECO:0000313" key="4">
    <source>
        <dbReference type="EMBL" id="VGO12546.1"/>
    </source>
</evidence>
<dbReference type="PANTHER" id="PTHR42693:SF53">
    <property type="entry name" value="ENDO-4-O-SULFATASE"/>
    <property type="match status" value="1"/>
</dbReference>
<dbReference type="RefSeq" id="WP_136078201.1">
    <property type="nucleotide sequence ID" value="NZ_CAAHFG010000001.1"/>
</dbReference>
<evidence type="ECO:0000313" key="5">
    <source>
        <dbReference type="Proteomes" id="UP000366872"/>
    </source>
</evidence>
<sequence length="472" mass="53458">MNGTGWGLVLLCGTVFLSQGQAAETSRKNIVFILADDQRNDVLGCYGNDLIQTPTIDQLASNGVRFENFFCETPICSASRATLISGLSQRTHGYNFGEPAVDANYIPTSYPAYLKASGYRTGFTGKYGFRFSKNDRKQQFDFFKPYDRNPYLKKMPDGSLRHETDLCADAAIEFIKGNPKGQPFCLSVSFNASHAEDSDLRPGFHFQWPESTDGLYEEITLPSPKLGDDKYFEALPGFLKDEGELSRARYFWRWDTPEKYQVNLRAYFRMITGIDNAVARILAELKTQGLDQNTVVVYTGDNGFLMADRGLAGKWNHYDQSLHVPFIVYDPALPEHKRGRVVTELGTHLDVAPTIVEWAGLSKPAVYQGRSLVGLVEDGLVADWPQEVYCEHKFKRYNNWYGVRGKRYKYAVYYEEPDGPYECLYDLEKDPAEVANLAANPEYADVRKDMVRRLDAYLNAFPEASGKPDNKE</sequence>
<gene>
    <name evidence="4" type="ORF">PDESU_01099</name>
</gene>
<feature type="domain" description="Sulfatase N-terminal" evidence="3">
    <location>
        <begin position="28"/>
        <end position="360"/>
    </location>
</feature>
<dbReference type="Gene3D" id="3.40.720.10">
    <property type="entry name" value="Alkaline Phosphatase, subunit A"/>
    <property type="match status" value="1"/>
</dbReference>
<organism evidence="4 5">
    <name type="scientific">Pontiella desulfatans</name>
    <dbReference type="NCBI Taxonomy" id="2750659"/>
    <lineage>
        <taxon>Bacteria</taxon>
        <taxon>Pseudomonadati</taxon>
        <taxon>Kiritimatiellota</taxon>
        <taxon>Kiritimatiellia</taxon>
        <taxon>Kiritimatiellales</taxon>
        <taxon>Pontiellaceae</taxon>
        <taxon>Pontiella</taxon>
    </lineage>
</organism>
<dbReference type="InterPro" id="IPR050738">
    <property type="entry name" value="Sulfatase"/>
</dbReference>
<comment type="similarity">
    <text evidence="1">Belongs to the sulfatase family.</text>
</comment>
<evidence type="ECO:0000256" key="1">
    <source>
        <dbReference type="ARBA" id="ARBA00008779"/>
    </source>
</evidence>
<reference evidence="4 5" key="1">
    <citation type="submission" date="2019-04" db="EMBL/GenBank/DDBJ databases">
        <authorList>
            <person name="Van Vliet M D."/>
        </authorList>
    </citation>
    <scope>NUCLEOTIDE SEQUENCE [LARGE SCALE GENOMIC DNA]</scope>
    <source>
        <strain evidence="4 5">F1</strain>
    </source>
</reference>
<dbReference type="SUPFAM" id="SSF53649">
    <property type="entry name" value="Alkaline phosphatase-like"/>
    <property type="match status" value="1"/>
</dbReference>
<name>A0A6C2TZD7_PONDE</name>
<dbReference type="GO" id="GO:0004065">
    <property type="term" value="F:arylsulfatase activity"/>
    <property type="evidence" value="ECO:0007669"/>
    <property type="project" value="TreeGrafter"/>
</dbReference>
<dbReference type="InterPro" id="IPR017850">
    <property type="entry name" value="Alkaline_phosphatase_core_sf"/>
</dbReference>
<proteinExistence type="inferred from homology"/>
<dbReference type="Proteomes" id="UP000366872">
    <property type="component" value="Unassembled WGS sequence"/>
</dbReference>
<dbReference type="PANTHER" id="PTHR42693">
    <property type="entry name" value="ARYLSULFATASE FAMILY MEMBER"/>
    <property type="match status" value="1"/>
</dbReference>
<keyword evidence="5" id="KW-1185">Reference proteome</keyword>
<evidence type="ECO:0000259" key="3">
    <source>
        <dbReference type="Pfam" id="PF00884"/>
    </source>
</evidence>
<evidence type="ECO:0000256" key="2">
    <source>
        <dbReference type="ARBA" id="ARBA00022801"/>
    </source>
</evidence>
<dbReference type="InterPro" id="IPR000917">
    <property type="entry name" value="Sulfatase_N"/>
</dbReference>
<keyword evidence="2" id="KW-0378">Hydrolase</keyword>
<dbReference type="AlphaFoldDB" id="A0A6C2TZD7"/>